<dbReference type="EMBL" id="JAVHJL010000005">
    <property type="protein sequence ID" value="KAK6503696.1"/>
    <property type="molecule type" value="Genomic_DNA"/>
</dbReference>
<evidence type="ECO:0000313" key="3">
    <source>
        <dbReference type="Proteomes" id="UP001370758"/>
    </source>
</evidence>
<dbReference type="Proteomes" id="UP001370758">
    <property type="component" value="Unassembled WGS sequence"/>
</dbReference>
<feature type="region of interest" description="Disordered" evidence="1">
    <location>
        <begin position="393"/>
        <end position="424"/>
    </location>
</feature>
<keyword evidence="3" id="KW-1185">Reference proteome</keyword>
<feature type="region of interest" description="Disordered" evidence="1">
    <location>
        <begin position="270"/>
        <end position="370"/>
    </location>
</feature>
<proteinExistence type="predicted"/>
<evidence type="ECO:0000256" key="1">
    <source>
        <dbReference type="SAM" id="MobiDB-lite"/>
    </source>
</evidence>
<comment type="caution">
    <text evidence="2">The sequence shown here is derived from an EMBL/GenBank/DDBJ whole genome shotgun (WGS) entry which is preliminary data.</text>
</comment>
<feature type="compositionally biased region" description="Pro residues" evidence="1">
    <location>
        <begin position="279"/>
        <end position="288"/>
    </location>
</feature>
<feature type="compositionally biased region" description="Low complexity" evidence="1">
    <location>
        <begin position="345"/>
        <end position="366"/>
    </location>
</feature>
<reference evidence="2 3" key="1">
    <citation type="submission" date="2023-08" db="EMBL/GenBank/DDBJ databases">
        <authorList>
            <person name="Palmer J.M."/>
        </authorList>
    </citation>
    <scope>NUCLEOTIDE SEQUENCE [LARGE SCALE GENOMIC DNA]</scope>
    <source>
        <strain evidence="2 3">TWF481</strain>
    </source>
</reference>
<accession>A0AAV9W7Z4</accession>
<sequence>MPVKNFDFRFDPIGPVTLPTIEDWDLYGRVVTFRFYRVKGERIRRDGVYAHSDDLENTSKVITSFYKRIEGNYPLARMSLFWDYFINLMNSAPCSLNMARFFELEPVIKLEGYERDEVDFDGCLIACWRRYISALRKIDVKLMTLFLKRIIMPQVDIVLFNLNILNKYQVVVYRTVPDDSESLEVNPDEEWEQDDEAGKQKYEKAEILEARAVKIDKGKAVKVENGGVLKIDNGEAVKVDKGKGKQVTFDLNVQMEPDIEFIGYAKTTYEPTGRRSITPPVPFGPPRPFHPKKNGESSKGGAAKSSKGYGGYKHIEDTPTKRPTNRNKPLPDVNGPAGNTNTENMALSQTGAAAAAQATSQQPMAPRSSRFIIKSTINGCKKSVVDMKRLIIGATSRKPKTNPSGQNPEISNNASGQHPGASKK</sequence>
<organism evidence="2 3">
    <name type="scientific">Arthrobotrys musiformis</name>
    <dbReference type="NCBI Taxonomy" id="47236"/>
    <lineage>
        <taxon>Eukaryota</taxon>
        <taxon>Fungi</taxon>
        <taxon>Dikarya</taxon>
        <taxon>Ascomycota</taxon>
        <taxon>Pezizomycotina</taxon>
        <taxon>Orbiliomycetes</taxon>
        <taxon>Orbiliales</taxon>
        <taxon>Orbiliaceae</taxon>
        <taxon>Arthrobotrys</taxon>
    </lineage>
</organism>
<protein>
    <submittedName>
        <fullName evidence="2">Uncharacterized protein</fullName>
    </submittedName>
</protein>
<dbReference type="AlphaFoldDB" id="A0AAV9W7Z4"/>
<feature type="compositionally biased region" description="Low complexity" evidence="1">
    <location>
        <begin position="297"/>
        <end position="307"/>
    </location>
</feature>
<name>A0AAV9W7Z4_9PEZI</name>
<evidence type="ECO:0000313" key="2">
    <source>
        <dbReference type="EMBL" id="KAK6503696.1"/>
    </source>
</evidence>
<feature type="compositionally biased region" description="Polar residues" evidence="1">
    <location>
        <begin position="401"/>
        <end position="416"/>
    </location>
</feature>
<gene>
    <name evidence="2" type="ORF">TWF481_008700</name>
</gene>